<dbReference type="Proteomes" id="UP000515498">
    <property type="component" value="Chromosome"/>
</dbReference>
<dbReference type="EMBL" id="CP059894">
    <property type="protein sequence ID" value="QNJ91530.1"/>
    <property type="molecule type" value="Genomic_DNA"/>
</dbReference>
<evidence type="ECO:0000313" key="1">
    <source>
        <dbReference type="EMBL" id="QNJ91530.1"/>
    </source>
</evidence>
<dbReference type="AlphaFoldDB" id="A0A7G8PB14"/>
<protein>
    <submittedName>
        <fullName evidence="1">Uncharacterized protein</fullName>
    </submittedName>
</protein>
<dbReference type="KEGG" id="mflu:HZU40_25575"/>
<reference evidence="1 3" key="1">
    <citation type="submission" date="2020-07" db="EMBL/GenBank/DDBJ databases">
        <title>Draft genome sequence of four isobutane-metabolizing strains capable of cometabolically degrading diverse ether contaminants.</title>
        <authorList>
            <person name="Chen W."/>
            <person name="Faulkner N."/>
            <person name="Smith C."/>
            <person name="Hyman M."/>
        </authorList>
    </citation>
    <scope>NUCLEOTIDE SEQUENCE [LARGE SCALE GENOMIC DNA]</scope>
    <source>
        <strain evidence="1 3">2A</strain>
    </source>
</reference>
<organism evidence="1 3">
    <name type="scientific">Mycolicibacterium fluoranthenivorans</name>
    <dbReference type="NCBI Taxonomy" id="258505"/>
    <lineage>
        <taxon>Bacteria</taxon>
        <taxon>Bacillati</taxon>
        <taxon>Actinomycetota</taxon>
        <taxon>Actinomycetes</taxon>
        <taxon>Mycobacteriales</taxon>
        <taxon>Mycobacteriaceae</taxon>
        <taxon>Mycolicibacterium</taxon>
    </lineage>
</organism>
<name>A0A7G8PB14_9MYCO</name>
<proteinExistence type="predicted"/>
<accession>A0A7G8PB14</accession>
<dbReference type="RefSeq" id="WP_187096243.1">
    <property type="nucleotide sequence ID" value="NZ_CP059894.1"/>
</dbReference>
<dbReference type="KEGG" id="mflu:HZU40_09645"/>
<sequence length="269" mass="30146">MDSSFAKLGRAQLHFDQLDAEVKAYRARDPFEWPHKLSYHLFDESLAVITYKIHIKEQMPATWGLVVGDILTNLRAALDHAIFGHAAARAEVAGTPLTTAQERNLNFPVITIANDWPNQRNRLAPLLDPAVLAVVENWQPFNQQQVPADWHQLAVLNALVNRDKHRQVRLLSYVSEEFNVKSSDHEVVRVYAQPKEMTEGAVVASMHIRRPLRQGGRSALVPGRFHVENGYTENIDIPKVGAQRSVLTVMEALVAAVEDLLNELKAAGC</sequence>
<gene>
    <name evidence="2" type="ORF">HZU40_09645</name>
    <name evidence="1" type="ORF">HZU40_25575</name>
</gene>
<dbReference type="EMBL" id="CP059894">
    <property type="protein sequence ID" value="QNJ94496.1"/>
    <property type="molecule type" value="Genomic_DNA"/>
</dbReference>
<evidence type="ECO:0000313" key="3">
    <source>
        <dbReference type="Proteomes" id="UP000515498"/>
    </source>
</evidence>
<evidence type="ECO:0000313" key="2">
    <source>
        <dbReference type="EMBL" id="QNJ94496.1"/>
    </source>
</evidence>